<evidence type="ECO:0000256" key="4">
    <source>
        <dbReference type="ARBA" id="ARBA00022438"/>
    </source>
</evidence>
<dbReference type="GO" id="GO:0008239">
    <property type="term" value="F:dipeptidyl-peptidase activity"/>
    <property type="evidence" value="ECO:0007669"/>
    <property type="project" value="UniProtKB-EC"/>
</dbReference>
<evidence type="ECO:0000313" key="12">
    <source>
        <dbReference type="Proteomes" id="UP000694560"/>
    </source>
</evidence>
<dbReference type="Proteomes" id="UP000694560">
    <property type="component" value="Unplaced"/>
</dbReference>
<name>A0A8C5UBC6_9PASS</name>
<dbReference type="SUPFAM" id="SSF82171">
    <property type="entry name" value="DPP6 N-terminal domain-like"/>
    <property type="match status" value="1"/>
</dbReference>
<feature type="domain" description="Peptidase S9 prolyl oligopeptidase catalytic" evidence="8">
    <location>
        <begin position="637"/>
        <end position="751"/>
    </location>
</feature>
<evidence type="ECO:0000256" key="3">
    <source>
        <dbReference type="ARBA" id="ARBA00012062"/>
    </source>
</evidence>
<dbReference type="InterPro" id="IPR045785">
    <property type="entry name" value="Dpp_8/9_N"/>
</dbReference>
<dbReference type="GO" id="GO:0004177">
    <property type="term" value="F:aminopeptidase activity"/>
    <property type="evidence" value="ECO:0007669"/>
    <property type="project" value="UniProtKB-KW"/>
</dbReference>
<protein>
    <recommendedName>
        <fullName evidence="3">dipeptidyl-peptidase IV</fullName>
        <ecNumber evidence="3">3.4.14.5</ecNumber>
    </recommendedName>
</protein>
<keyword evidence="7" id="KW-0720">Serine protease</keyword>
<dbReference type="GO" id="GO:0006508">
    <property type="term" value="P:proteolysis"/>
    <property type="evidence" value="ECO:0007669"/>
    <property type="project" value="UniProtKB-KW"/>
</dbReference>
<dbReference type="InterPro" id="IPR029058">
    <property type="entry name" value="AB_hydrolase_fold"/>
</dbReference>
<organism evidence="11 12">
    <name type="scientific">Malurus cyaneus samueli</name>
    <dbReference type="NCBI Taxonomy" id="2593467"/>
    <lineage>
        <taxon>Eukaryota</taxon>
        <taxon>Metazoa</taxon>
        <taxon>Chordata</taxon>
        <taxon>Craniata</taxon>
        <taxon>Vertebrata</taxon>
        <taxon>Euteleostomi</taxon>
        <taxon>Archelosauria</taxon>
        <taxon>Archosauria</taxon>
        <taxon>Dinosauria</taxon>
        <taxon>Saurischia</taxon>
        <taxon>Theropoda</taxon>
        <taxon>Coelurosauria</taxon>
        <taxon>Aves</taxon>
        <taxon>Neognathae</taxon>
        <taxon>Neoaves</taxon>
        <taxon>Telluraves</taxon>
        <taxon>Australaves</taxon>
        <taxon>Passeriformes</taxon>
        <taxon>Meliphagoidea</taxon>
        <taxon>Maluridae</taxon>
        <taxon>Malurus</taxon>
    </lineage>
</organism>
<dbReference type="Gene3D" id="3.40.50.1820">
    <property type="entry name" value="alpha/beta hydrolase"/>
    <property type="match status" value="2"/>
</dbReference>
<reference evidence="11" key="1">
    <citation type="submission" date="2025-08" db="UniProtKB">
        <authorList>
            <consortium name="Ensembl"/>
        </authorList>
    </citation>
    <scope>IDENTIFICATION</scope>
</reference>
<accession>A0A8C5UBC6</accession>
<dbReference type="Ensembl" id="ENSMCST00000017275.1">
    <property type="protein sequence ID" value="ENSMCSP00000016846.1"/>
    <property type="gene ID" value="ENSMCSG00000010165.1"/>
</dbReference>
<evidence type="ECO:0000256" key="5">
    <source>
        <dbReference type="ARBA" id="ARBA00022670"/>
    </source>
</evidence>
<dbReference type="Pfam" id="PF19520">
    <property type="entry name" value="Dpp_8_9_N"/>
    <property type="match status" value="1"/>
</dbReference>
<feature type="domain" description="Dipeptidyl peptidase 8 /9 ,N-terminal" evidence="10">
    <location>
        <begin position="9"/>
        <end position="130"/>
    </location>
</feature>
<dbReference type="InterPro" id="IPR050278">
    <property type="entry name" value="Serine_Prot_S9B/DPPIV"/>
</dbReference>
<comment type="similarity">
    <text evidence="2">Belongs to the peptidase S9B family. DPPIV subfamily.</text>
</comment>
<sequence length="751" mass="86476">MTAVDTLSDSSEVVEMEDVPSQFQVQKHSWDGLRDIIHSSRKYSGMIVNKAPHDFQFVRKTEESSPHSHRLYYLGNRENSLLYSEIPKKVRKEALLLLSWKQMLDHFQATPHHGMYSREEELLRERKRLGVFGITSYDFHSDSGLFLFQASNSLFHCRDGGKNGFMVSPMKPLEIKTQCTGPRMDPKICPADPAFFSFINNNDLWVANIETGEERRMTYCHKGLSNVLDDPKSAGVATFVIQEEFDRFTGYWWCPTASTEGSEDLKTLRILYEEVDESEVEIIHVPSPALEERKTDSYRYPRTGSKNPKITLKLAEFKTDSKGKIVYAQDKELVQPFSALFPTVEYIARAGWTRDGKFAWAMFLDRPQQRLQLVLLPPALFIPVPENEEQRAEFAKTVPENVQPFVIYEETTDVWINVHDIFYPFIQPEGEEEELCFIRANECKTGFCHLYRVTAILKEGSDLFSWSFLADDFKCPIKEEIALTGGEWEVLARHGSKIWVNEATKLVYFQGTKDTPLEHHLYVVSYESPGEIMRLTTPGFSHSCSMSQNFDMFISHYSSVSTPPCVHIYKLSGSDEDPLHKQPKFWASCPPDYVPPEIFHFRTQSDVELYGMVYKPHDVQPGKKHPTVLFVYGGPQIAIAGAPVTVWMAYDTGYTERYMDVPENNQQGYEAGSVALHVEKLPNEPNRLLILHGFLDENVHFFHTNFLVSQLIRAGKPYQLQIYPNERHSIRCPESGEHYEITLLHFLQEYL</sequence>
<proteinExistence type="inferred from homology"/>
<dbReference type="PANTHER" id="PTHR11731">
    <property type="entry name" value="PROTEASE FAMILY S9B,C DIPEPTIDYL-PEPTIDASE IV-RELATED"/>
    <property type="match status" value="1"/>
</dbReference>
<dbReference type="GO" id="GO:0008236">
    <property type="term" value="F:serine-type peptidase activity"/>
    <property type="evidence" value="ECO:0007669"/>
    <property type="project" value="UniProtKB-KW"/>
</dbReference>
<feature type="domain" description="Dipeptidylpeptidase IV N-terminal" evidence="9">
    <location>
        <begin position="142"/>
        <end position="564"/>
    </location>
</feature>
<keyword evidence="12" id="KW-1185">Reference proteome</keyword>
<evidence type="ECO:0000256" key="2">
    <source>
        <dbReference type="ARBA" id="ARBA00010036"/>
    </source>
</evidence>
<dbReference type="Pfam" id="PF00326">
    <property type="entry name" value="Peptidase_S9"/>
    <property type="match status" value="1"/>
</dbReference>
<evidence type="ECO:0000259" key="9">
    <source>
        <dbReference type="Pfam" id="PF00930"/>
    </source>
</evidence>
<reference evidence="11" key="2">
    <citation type="submission" date="2025-09" db="UniProtKB">
        <authorList>
            <consortium name="Ensembl"/>
        </authorList>
    </citation>
    <scope>IDENTIFICATION</scope>
</reference>
<evidence type="ECO:0000259" key="8">
    <source>
        <dbReference type="Pfam" id="PF00326"/>
    </source>
</evidence>
<dbReference type="SUPFAM" id="SSF53474">
    <property type="entry name" value="alpha/beta-Hydrolases"/>
    <property type="match status" value="2"/>
</dbReference>
<keyword evidence="4" id="KW-0031">Aminopeptidase</keyword>
<keyword evidence="6" id="KW-0378">Hydrolase</keyword>
<dbReference type="EC" id="3.4.14.5" evidence="3"/>
<evidence type="ECO:0000256" key="1">
    <source>
        <dbReference type="ARBA" id="ARBA00001257"/>
    </source>
</evidence>
<dbReference type="FunFam" id="2.140.10.30:FF:000002">
    <property type="entry name" value="Dipeptidyl peptidase 8-like isoform"/>
    <property type="match status" value="1"/>
</dbReference>
<keyword evidence="5" id="KW-0645">Protease</keyword>
<evidence type="ECO:0000256" key="6">
    <source>
        <dbReference type="ARBA" id="ARBA00022801"/>
    </source>
</evidence>
<dbReference type="InterPro" id="IPR001375">
    <property type="entry name" value="Peptidase_S9_cat"/>
</dbReference>
<comment type="catalytic activity">
    <reaction evidence="1">
        <text>Release of an N-terminal dipeptide, Xaa-Yaa-|-Zaa-, from a polypeptide, preferentially when Yaa is Pro, provided Zaa is neither Pro nor hydroxyproline.</text>
        <dbReference type="EC" id="3.4.14.5"/>
    </reaction>
</comment>
<evidence type="ECO:0000313" key="11">
    <source>
        <dbReference type="Ensembl" id="ENSMCSP00000016846.1"/>
    </source>
</evidence>
<dbReference type="Gene3D" id="2.140.10.30">
    <property type="entry name" value="Dipeptidylpeptidase IV, N-terminal domain"/>
    <property type="match status" value="1"/>
</dbReference>
<dbReference type="InterPro" id="IPR002469">
    <property type="entry name" value="Peptidase_S9B_N"/>
</dbReference>
<evidence type="ECO:0000256" key="7">
    <source>
        <dbReference type="ARBA" id="ARBA00022825"/>
    </source>
</evidence>
<dbReference type="AlphaFoldDB" id="A0A8C5UBC6"/>
<dbReference type="PANTHER" id="PTHR11731:SF109">
    <property type="entry name" value="DIPEPTIDYL PEPTIDASE 9"/>
    <property type="match status" value="1"/>
</dbReference>
<evidence type="ECO:0000259" key="10">
    <source>
        <dbReference type="Pfam" id="PF19520"/>
    </source>
</evidence>
<dbReference type="Pfam" id="PF00930">
    <property type="entry name" value="DPPIV_N"/>
    <property type="match status" value="1"/>
</dbReference>